<reference evidence="2" key="1">
    <citation type="journal article" date="2019" name="Int. J. Syst. Evol. Microbiol.">
        <title>The Global Catalogue of Microorganisms (GCM) 10K type strain sequencing project: providing services to taxonomists for standard genome sequencing and annotation.</title>
        <authorList>
            <consortium name="The Broad Institute Genomics Platform"/>
            <consortium name="The Broad Institute Genome Sequencing Center for Infectious Disease"/>
            <person name="Wu L."/>
            <person name="Ma J."/>
        </authorList>
    </citation>
    <scope>NUCLEOTIDE SEQUENCE [LARGE SCALE GENOMIC DNA]</scope>
    <source>
        <strain evidence="2">CCUG 60527</strain>
    </source>
</reference>
<name>A0ABW3JR61_9FLAO</name>
<sequence>MKRTEVENILGKPDIERIDKDNENCLILVFNNQKLRLTFYECENSRLGYIETSNPNLTFDGIKILNTNIDFAKTDIFGEMMDEWELEEYHSFSTHFNDKYWLTLNSEFESVTNLELGVPFENEEDYKWPN</sequence>
<accession>A0ABW3JR61</accession>
<dbReference type="EMBL" id="JBHTJR010000026">
    <property type="protein sequence ID" value="MFD0992561.1"/>
    <property type="molecule type" value="Genomic_DNA"/>
</dbReference>
<gene>
    <name evidence="1" type="ORF">ACFQ1U_05035</name>
</gene>
<evidence type="ECO:0000313" key="1">
    <source>
        <dbReference type="EMBL" id="MFD0992561.1"/>
    </source>
</evidence>
<evidence type="ECO:0000313" key="2">
    <source>
        <dbReference type="Proteomes" id="UP001597062"/>
    </source>
</evidence>
<keyword evidence="2" id="KW-1185">Reference proteome</keyword>
<organism evidence="1 2">
    <name type="scientific">Tenacibaculum geojense</name>
    <dbReference type="NCBI Taxonomy" id="915352"/>
    <lineage>
        <taxon>Bacteria</taxon>
        <taxon>Pseudomonadati</taxon>
        <taxon>Bacteroidota</taxon>
        <taxon>Flavobacteriia</taxon>
        <taxon>Flavobacteriales</taxon>
        <taxon>Flavobacteriaceae</taxon>
        <taxon>Tenacibaculum</taxon>
    </lineage>
</organism>
<proteinExistence type="predicted"/>
<dbReference type="RefSeq" id="WP_386105975.1">
    <property type="nucleotide sequence ID" value="NZ_JBHTJR010000026.1"/>
</dbReference>
<dbReference type="Proteomes" id="UP001597062">
    <property type="component" value="Unassembled WGS sequence"/>
</dbReference>
<comment type="caution">
    <text evidence="1">The sequence shown here is derived from an EMBL/GenBank/DDBJ whole genome shotgun (WGS) entry which is preliminary data.</text>
</comment>
<protein>
    <submittedName>
        <fullName evidence="1">Uncharacterized protein</fullName>
    </submittedName>
</protein>